<evidence type="ECO:0000256" key="5">
    <source>
        <dbReference type="ARBA" id="ARBA00022630"/>
    </source>
</evidence>
<comment type="cofactor">
    <cofactor evidence="11">
        <name>FMN</name>
        <dbReference type="ChEBI" id="CHEBI:58210"/>
    </cofactor>
    <text evidence="11">Binds 1 FMN per subunit.</text>
</comment>
<dbReference type="InterPro" id="IPR012135">
    <property type="entry name" value="Dihydroorotate_DH_1_2"/>
</dbReference>
<keyword evidence="14" id="KW-1185">Reference proteome</keyword>
<evidence type="ECO:0000256" key="3">
    <source>
        <dbReference type="ARBA" id="ARBA00005161"/>
    </source>
</evidence>
<sequence>MYSIVQKALFQCDPEWSHDVAMNWLKRSQHNLFKMTYQQSLSNKTTHCLGLNFKNPLGLAAGLDKNGECIDAFAAMGFGFIEVGTVTPLPQAGNDKPRMFRLPKANAIINRMGFNNKGVDYLVEQVKQTKYSGVLGINIGKNKQTAEQDALNDYVICLQKVYQYADYITVNISSPNTPGLRDLQYGEALNSLLLGLKLEQKRLAEKHGKYVPVVVKIAPDLTDEQITSIAHSLIDAQIDGVIATNTTLDRTAVAGMQHANEAGGLSGSVLQDKSLHVTKVLANALDGALPIIGVGGIDSLDSAKQRLAAGASLIQIYSSLIYQGPNLIKQIVEGLD</sequence>
<evidence type="ECO:0000256" key="2">
    <source>
        <dbReference type="ARBA" id="ARBA00004370"/>
    </source>
</evidence>
<keyword evidence="6 11" id="KW-0288">FMN</keyword>
<dbReference type="NCBIfam" id="NF003646">
    <property type="entry name" value="PRK05286.1-4"/>
    <property type="match status" value="1"/>
</dbReference>
<feature type="domain" description="Dihydroorotate dehydrogenase catalytic" evidence="12">
    <location>
        <begin position="45"/>
        <end position="335"/>
    </location>
</feature>
<reference evidence="13 14" key="1">
    <citation type="journal article" date="2019" name="Int. J. Syst. Evol. Microbiol.">
        <title>The Global Catalogue of Microorganisms (GCM) 10K type strain sequencing project: providing services to taxonomists for standard genome sequencing and annotation.</title>
        <authorList>
            <consortium name="The Broad Institute Genomics Platform"/>
            <consortium name="The Broad Institute Genome Sequencing Center for Infectious Disease"/>
            <person name="Wu L."/>
            <person name="Ma J."/>
        </authorList>
    </citation>
    <scope>NUCLEOTIDE SEQUENCE [LARGE SCALE GENOMIC DNA]</scope>
    <source>
        <strain evidence="13 14">JCM 15896</strain>
    </source>
</reference>
<keyword evidence="9 11" id="KW-0472">Membrane</keyword>
<comment type="subcellular location">
    <subcellularLocation>
        <location evidence="11">Cell membrane</location>
        <topology evidence="11">Peripheral membrane protein</topology>
    </subcellularLocation>
    <subcellularLocation>
        <location evidence="2">Membrane</location>
    </subcellularLocation>
</comment>
<dbReference type="PROSITE" id="PS00911">
    <property type="entry name" value="DHODEHASE_1"/>
    <property type="match status" value="1"/>
</dbReference>
<dbReference type="InterPro" id="IPR050074">
    <property type="entry name" value="DHO_dehydrogenase"/>
</dbReference>
<feature type="binding site" evidence="11">
    <location>
        <position position="244"/>
    </location>
    <ligand>
        <name>FMN</name>
        <dbReference type="ChEBI" id="CHEBI:58210"/>
    </ligand>
</feature>
<dbReference type="CDD" id="cd04738">
    <property type="entry name" value="DHOD_2_like"/>
    <property type="match status" value="1"/>
</dbReference>
<dbReference type="PANTHER" id="PTHR48109:SF4">
    <property type="entry name" value="DIHYDROOROTATE DEHYDROGENASE (QUINONE), MITOCHONDRIAL"/>
    <property type="match status" value="1"/>
</dbReference>
<name>A0ABN1LC80_9ALTE</name>
<feature type="binding site" evidence="11">
    <location>
        <position position="296"/>
    </location>
    <ligand>
        <name>FMN</name>
        <dbReference type="ChEBI" id="CHEBI:58210"/>
    </ligand>
</feature>
<dbReference type="InterPro" id="IPR001295">
    <property type="entry name" value="Dihydroorotate_DH_CS"/>
</dbReference>
<dbReference type="InterPro" id="IPR005720">
    <property type="entry name" value="Dihydroorotate_DH_cat"/>
</dbReference>
<feature type="binding site" evidence="11">
    <location>
        <position position="171"/>
    </location>
    <ligand>
        <name>FMN</name>
        <dbReference type="ChEBI" id="CHEBI:58210"/>
    </ligand>
</feature>
<feature type="binding site" evidence="11">
    <location>
        <position position="65"/>
    </location>
    <ligand>
        <name>substrate</name>
    </ligand>
</feature>
<dbReference type="Proteomes" id="UP001500359">
    <property type="component" value="Unassembled WGS sequence"/>
</dbReference>
<dbReference type="Gene3D" id="3.20.20.70">
    <property type="entry name" value="Aldolase class I"/>
    <property type="match status" value="1"/>
</dbReference>
<dbReference type="NCBIfam" id="TIGR01036">
    <property type="entry name" value="pyrD_sub2"/>
    <property type="match status" value="1"/>
</dbReference>
<comment type="catalytic activity">
    <reaction evidence="10 11">
        <text>(S)-dihydroorotate + a quinone = orotate + a quinol</text>
        <dbReference type="Rhea" id="RHEA:30187"/>
        <dbReference type="ChEBI" id="CHEBI:24646"/>
        <dbReference type="ChEBI" id="CHEBI:30839"/>
        <dbReference type="ChEBI" id="CHEBI:30864"/>
        <dbReference type="ChEBI" id="CHEBI:132124"/>
        <dbReference type="EC" id="1.3.5.2"/>
    </reaction>
</comment>
<keyword evidence="8 11" id="KW-0560">Oxidoreductase</keyword>
<keyword evidence="5 11" id="KW-0285">Flavoprotein</keyword>
<dbReference type="RefSeq" id="WP_343855591.1">
    <property type="nucleotide sequence ID" value="NZ_BAAAFD010000001.1"/>
</dbReference>
<evidence type="ECO:0000256" key="10">
    <source>
        <dbReference type="ARBA" id="ARBA00048639"/>
    </source>
</evidence>
<evidence type="ECO:0000313" key="13">
    <source>
        <dbReference type="EMBL" id="GAA0852027.1"/>
    </source>
</evidence>
<organism evidence="13 14">
    <name type="scientific">Aliiglaciecola litoralis</name>
    <dbReference type="NCBI Taxonomy" id="582857"/>
    <lineage>
        <taxon>Bacteria</taxon>
        <taxon>Pseudomonadati</taxon>
        <taxon>Pseudomonadota</taxon>
        <taxon>Gammaproteobacteria</taxon>
        <taxon>Alteromonadales</taxon>
        <taxon>Alteromonadaceae</taxon>
        <taxon>Aliiglaciecola</taxon>
    </lineage>
</organism>
<dbReference type="NCBIfam" id="NF003644">
    <property type="entry name" value="PRK05286.1-1"/>
    <property type="match status" value="1"/>
</dbReference>
<dbReference type="InterPro" id="IPR013785">
    <property type="entry name" value="Aldolase_TIM"/>
</dbReference>
<keyword evidence="11" id="KW-1003">Cell membrane</keyword>
<feature type="binding site" evidence="11">
    <location>
        <begin position="110"/>
        <end position="114"/>
    </location>
    <ligand>
        <name>substrate</name>
    </ligand>
</feature>
<gene>
    <name evidence="11 13" type="primary">pyrD</name>
    <name evidence="13" type="ORF">GCM10009114_00870</name>
</gene>
<dbReference type="PANTHER" id="PTHR48109">
    <property type="entry name" value="DIHYDROOROTATE DEHYDROGENASE (QUINONE), MITOCHONDRIAL-RELATED"/>
    <property type="match status" value="1"/>
</dbReference>
<dbReference type="InterPro" id="IPR005719">
    <property type="entry name" value="Dihydroorotate_DH_2"/>
</dbReference>
<comment type="similarity">
    <text evidence="4 11">Belongs to the dihydroorotate dehydrogenase family. Type 2 subfamily.</text>
</comment>
<feature type="active site" description="Nucleophile" evidence="11">
    <location>
        <position position="174"/>
    </location>
</feature>
<keyword evidence="7 11" id="KW-0665">Pyrimidine biosynthesis</keyword>
<comment type="caution">
    <text evidence="13">The sequence shown here is derived from an EMBL/GenBank/DDBJ whole genome shotgun (WGS) entry which is preliminary data.</text>
</comment>
<feature type="binding site" evidence="11">
    <location>
        <position position="171"/>
    </location>
    <ligand>
        <name>substrate</name>
    </ligand>
</feature>
<dbReference type="EMBL" id="BAAAFD010000001">
    <property type="protein sequence ID" value="GAA0852027.1"/>
    <property type="molecule type" value="Genomic_DNA"/>
</dbReference>
<dbReference type="NCBIfam" id="NF003645">
    <property type="entry name" value="PRK05286.1-2"/>
    <property type="match status" value="1"/>
</dbReference>
<comment type="pathway">
    <text evidence="3 11">Pyrimidine metabolism; UMP biosynthesis via de novo pathway; orotate from (S)-dihydroorotate (quinone route): step 1/1.</text>
</comment>
<dbReference type="Pfam" id="PF01180">
    <property type="entry name" value="DHO_dh"/>
    <property type="match status" value="1"/>
</dbReference>
<evidence type="ECO:0000256" key="6">
    <source>
        <dbReference type="ARBA" id="ARBA00022643"/>
    </source>
</evidence>
<feature type="binding site" evidence="11">
    <location>
        <begin position="245"/>
        <end position="246"/>
    </location>
    <ligand>
        <name>substrate</name>
    </ligand>
</feature>
<evidence type="ECO:0000256" key="11">
    <source>
        <dbReference type="HAMAP-Rule" id="MF_00225"/>
    </source>
</evidence>
<evidence type="ECO:0000256" key="9">
    <source>
        <dbReference type="ARBA" id="ARBA00023136"/>
    </source>
</evidence>
<feature type="binding site" evidence="11">
    <location>
        <position position="138"/>
    </location>
    <ligand>
        <name>FMN</name>
        <dbReference type="ChEBI" id="CHEBI:58210"/>
    </ligand>
</feature>
<feature type="binding site" evidence="11">
    <location>
        <begin position="61"/>
        <end position="65"/>
    </location>
    <ligand>
        <name>FMN</name>
        <dbReference type="ChEBI" id="CHEBI:58210"/>
    </ligand>
</feature>
<comment type="function">
    <text evidence="1 11">Catalyzes the conversion of dihydroorotate to orotate with quinone as electron acceptor.</text>
</comment>
<feature type="binding site" evidence="11">
    <location>
        <position position="85"/>
    </location>
    <ligand>
        <name>FMN</name>
        <dbReference type="ChEBI" id="CHEBI:58210"/>
    </ligand>
</feature>
<dbReference type="SUPFAM" id="SSF51395">
    <property type="entry name" value="FMN-linked oxidoreductases"/>
    <property type="match status" value="1"/>
</dbReference>
<dbReference type="NCBIfam" id="NF003652">
    <property type="entry name" value="PRK05286.2-5"/>
    <property type="match status" value="1"/>
</dbReference>
<protein>
    <recommendedName>
        <fullName evidence="11">Dihydroorotate dehydrogenase (quinone)</fullName>
        <ecNumber evidence="11">1.3.5.2</ecNumber>
    </recommendedName>
    <alternativeName>
        <fullName evidence="11">DHOdehase</fullName>
        <shortName evidence="11">DHOD</shortName>
        <shortName evidence="11">DHODase</shortName>
    </alternativeName>
    <alternativeName>
        <fullName evidence="11">Dihydroorotate oxidase</fullName>
    </alternativeName>
</protein>
<evidence type="ECO:0000256" key="7">
    <source>
        <dbReference type="ARBA" id="ARBA00022975"/>
    </source>
</evidence>
<feature type="binding site" evidence="11">
    <location>
        <begin position="317"/>
        <end position="318"/>
    </location>
    <ligand>
        <name>FMN</name>
        <dbReference type="ChEBI" id="CHEBI:58210"/>
    </ligand>
</feature>
<feature type="binding site" evidence="11">
    <location>
        <position position="267"/>
    </location>
    <ligand>
        <name>FMN</name>
        <dbReference type="ChEBI" id="CHEBI:58210"/>
    </ligand>
</feature>
<comment type="subunit">
    <text evidence="11">Monomer.</text>
</comment>
<evidence type="ECO:0000256" key="8">
    <source>
        <dbReference type="ARBA" id="ARBA00023002"/>
    </source>
</evidence>
<dbReference type="HAMAP" id="MF_00225">
    <property type="entry name" value="DHO_dh_type2"/>
    <property type="match status" value="1"/>
</dbReference>
<dbReference type="PIRSF" id="PIRSF000164">
    <property type="entry name" value="DHO_oxidase"/>
    <property type="match status" value="1"/>
</dbReference>
<evidence type="ECO:0000256" key="4">
    <source>
        <dbReference type="ARBA" id="ARBA00005359"/>
    </source>
</evidence>
<dbReference type="PROSITE" id="PS00912">
    <property type="entry name" value="DHODEHASE_2"/>
    <property type="match status" value="1"/>
</dbReference>
<evidence type="ECO:0000313" key="14">
    <source>
        <dbReference type="Proteomes" id="UP001500359"/>
    </source>
</evidence>
<dbReference type="EC" id="1.3.5.2" evidence="11"/>
<evidence type="ECO:0000256" key="1">
    <source>
        <dbReference type="ARBA" id="ARBA00003125"/>
    </source>
</evidence>
<feature type="binding site" evidence="11">
    <location>
        <position position="216"/>
    </location>
    <ligand>
        <name>FMN</name>
        <dbReference type="ChEBI" id="CHEBI:58210"/>
    </ligand>
</feature>
<accession>A0ABN1LC80</accession>
<feature type="binding site" evidence="11">
    <location>
        <position position="176"/>
    </location>
    <ligand>
        <name>substrate</name>
    </ligand>
</feature>
<evidence type="ECO:0000259" key="12">
    <source>
        <dbReference type="Pfam" id="PF01180"/>
    </source>
</evidence>
<proteinExistence type="inferred from homology"/>